<evidence type="ECO:0000313" key="5">
    <source>
        <dbReference type="Proteomes" id="UP000011645"/>
    </source>
</evidence>
<evidence type="ECO:0000313" key="2">
    <source>
        <dbReference type="EMBL" id="ADJ13716.1"/>
    </source>
</evidence>
<keyword evidence="5" id="KW-1185">Reference proteome</keyword>
<dbReference type="PANTHER" id="PTHR34216:SF7">
    <property type="entry name" value="POLY-BETA-1,6-N-ACETYL-D-GLUCOSAMINE N-DEACETYLASE"/>
    <property type="match status" value="1"/>
</dbReference>
<evidence type="ECO:0000313" key="3">
    <source>
        <dbReference type="EMBL" id="ELY34237.1"/>
    </source>
</evidence>
<dbReference type="InterPro" id="IPR051398">
    <property type="entry name" value="Polysacch_Deacetylase"/>
</dbReference>
<dbReference type="AlphaFoldDB" id="D8J5R0"/>
<protein>
    <submittedName>
        <fullName evidence="2">Polysaccharide deacetylase</fullName>
    </submittedName>
</protein>
<feature type="region of interest" description="Disordered" evidence="1">
    <location>
        <begin position="316"/>
        <end position="342"/>
    </location>
</feature>
<evidence type="ECO:0000256" key="1">
    <source>
        <dbReference type="SAM" id="MobiDB-lite"/>
    </source>
</evidence>
<gene>
    <name evidence="2" type="ordered locus">HacjB3_01615</name>
    <name evidence="3" type="ORF">C497_17707</name>
</gene>
<dbReference type="EMBL" id="CP002062">
    <property type="protein sequence ID" value="ADJ13716.1"/>
    <property type="molecule type" value="Genomic_DNA"/>
</dbReference>
<dbReference type="Gene3D" id="3.20.20.370">
    <property type="entry name" value="Glycoside hydrolase/deacetylase"/>
    <property type="match status" value="1"/>
</dbReference>
<dbReference type="GO" id="GO:0005975">
    <property type="term" value="P:carbohydrate metabolic process"/>
    <property type="evidence" value="ECO:0007669"/>
    <property type="project" value="InterPro"/>
</dbReference>
<name>D8J5R0_HALJB</name>
<evidence type="ECO:0000313" key="4">
    <source>
        <dbReference type="Proteomes" id="UP000000390"/>
    </source>
</evidence>
<dbReference type="PANTHER" id="PTHR34216">
    <property type="match status" value="1"/>
</dbReference>
<dbReference type="InterPro" id="IPR011330">
    <property type="entry name" value="Glyco_hydro/deAcase_b/a-brl"/>
</dbReference>
<reference evidence="3 5" key="2">
    <citation type="journal article" date="2014" name="PLoS Genet.">
        <title>Phylogenetically driven sequencing of extremely halophilic archaea reveals strategies for static and dynamic osmo-response.</title>
        <authorList>
            <person name="Becker E.A."/>
            <person name="Seitzer P.M."/>
            <person name="Tritt A."/>
            <person name="Larsen D."/>
            <person name="Krusor M."/>
            <person name="Yao A.I."/>
            <person name="Wu D."/>
            <person name="Madern D."/>
            <person name="Eisen J.A."/>
            <person name="Darling A.E."/>
            <person name="Facciotti M.T."/>
        </authorList>
    </citation>
    <scope>NUCLEOTIDE SEQUENCE [LARGE SCALE GENOMIC DNA]</scope>
    <source>
        <strain evidence="3">B3</strain>
        <strain evidence="5">DSM 18796 / CECT 7217 / JCM 14584 / KCTC 4019 / B3</strain>
    </source>
</reference>
<accession>D8J5R0</accession>
<dbReference type="Proteomes" id="UP000000390">
    <property type="component" value="Chromosome"/>
</dbReference>
<proteinExistence type="predicted"/>
<dbReference type="PATRIC" id="fig|795797.18.peg.326"/>
<dbReference type="EMBL" id="AOHV01000042">
    <property type="protein sequence ID" value="ELY34237.1"/>
    <property type="molecule type" value="Genomic_DNA"/>
</dbReference>
<organism evidence="2 4">
    <name type="scientific">Halalkalicoccus jeotgali (strain DSM 18796 / CECT 7217 / JCM 14584 / KCTC 4019 / B3)</name>
    <dbReference type="NCBI Taxonomy" id="795797"/>
    <lineage>
        <taxon>Archaea</taxon>
        <taxon>Methanobacteriati</taxon>
        <taxon>Methanobacteriota</taxon>
        <taxon>Stenosarchaea group</taxon>
        <taxon>Halobacteria</taxon>
        <taxon>Halobacteriales</taxon>
        <taxon>Halococcaceae</taxon>
        <taxon>Halalkalicoccus</taxon>
    </lineage>
</organism>
<dbReference type="HOGENOM" id="CLU_055389_0_0_2"/>
<dbReference type="eggNOG" id="arCOG09161">
    <property type="taxonomic scope" value="Archaea"/>
</dbReference>
<sequence>MRAIGAGAATIGVSGLSGTAGAQEDAEPAGYLSLIYDDGPVEDYEMYRVHQQYGVPGCTAACPGLLNSSENWLSSGQVLEMSDNGWEFMSHTIRHRALGEIPIVEDIATGDTRIYPEATLHGRFEGDPIVVFDEELEAEATVAGNGEDDTGPYIELESGIDESFTAGSDTRVRYTEEFLRQILTESKAGLEEYVREDQVTNLIYPYERDDGLVSELAPEYYVATPTRDGVGLNPEYNPDPYGLGRRYMETDRMTESDIETFLDNVAEEPDYGILAGHSEYDTLPPERVDFVLQQAQERNIQVVTVQEALDIFGVAPEPERNVGGNDSEPNNEPAGGGNVEEDEESMGFIQRILAFFRSLFN</sequence>
<dbReference type="OrthoDB" id="186535at2157"/>
<dbReference type="CDD" id="cd10970">
    <property type="entry name" value="CE4_DAC_u1_6s"/>
    <property type="match status" value="1"/>
</dbReference>
<dbReference type="KEGG" id="hje:HacjB3_01615"/>
<dbReference type="Proteomes" id="UP000011645">
    <property type="component" value="Unassembled WGS sequence"/>
</dbReference>
<dbReference type="SUPFAM" id="SSF88713">
    <property type="entry name" value="Glycoside hydrolase/deacetylase"/>
    <property type="match status" value="1"/>
</dbReference>
<reference evidence="2 4" key="1">
    <citation type="journal article" date="2010" name="J. Bacteriol.">
        <title>Complete genome sequence of Halalkalicoccus jeotgali B3(T), an extremely halophilic archaeon.</title>
        <authorList>
            <person name="Roh S.W."/>
            <person name="Nam Y.D."/>
            <person name="Nam S.H."/>
            <person name="Choi S.H."/>
            <person name="Park H.S."/>
            <person name="Bae J.W."/>
        </authorList>
    </citation>
    <scope>NUCLEOTIDE SEQUENCE [LARGE SCALE GENOMIC DNA]</scope>
    <source>
        <strain evidence="2">B3</strain>
        <strain evidence="4">DSM 18796 / CECT 7217 / JCM 14584 / KCTC 4019 / B3</strain>
    </source>
</reference>